<dbReference type="OrthoDB" id="4081967at2759"/>
<dbReference type="AlphaFoldDB" id="J7RJN4"/>
<dbReference type="GO" id="GO:1904659">
    <property type="term" value="P:D-glucose transmembrane transport"/>
    <property type="evidence" value="ECO:0007669"/>
    <property type="project" value="EnsemblFungi"/>
</dbReference>
<gene>
    <name evidence="2" type="primary">KNAG0C06270</name>
    <name evidence="2" type="ordered locus">KNAG_0C06270</name>
</gene>
<reference evidence="2 3" key="1">
    <citation type="journal article" date="2011" name="Proc. Natl. Acad. Sci. U.S.A.">
        <title>Evolutionary erosion of yeast sex chromosomes by mating-type switching accidents.</title>
        <authorList>
            <person name="Gordon J.L."/>
            <person name="Armisen D."/>
            <person name="Proux-Wera E."/>
            <person name="Oheigeartaigh S.S."/>
            <person name="Byrne K.P."/>
            <person name="Wolfe K.H."/>
        </authorList>
    </citation>
    <scope>NUCLEOTIDE SEQUENCE [LARGE SCALE GENOMIC DNA]</scope>
    <source>
        <strain evidence="3">ATCC MYA-139 / BCRC 22969 / CBS 8797 / CCRC 22969 / KCTC 17520 / NBRC 10181 / NCYC 3082</strain>
    </source>
</reference>
<proteinExistence type="predicted"/>
<protein>
    <submittedName>
        <fullName evidence="2">Uncharacterized protein</fullName>
    </submittedName>
</protein>
<evidence type="ECO:0000256" key="1">
    <source>
        <dbReference type="SAM" id="MobiDB-lite"/>
    </source>
</evidence>
<dbReference type="HOGENOM" id="CLU_631709_0_0_1"/>
<keyword evidence="3" id="KW-1185">Reference proteome</keyword>
<dbReference type="KEGG" id="kng:KNAG_0C06270"/>
<accession>J7RJN4</accession>
<organism evidence="2 3">
    <name type="scientific">Huiozyma naganishii (strain ATCC MYA-139 / BCRC 22969 / CBS 8797 / KCTC 17520 / NBRC 10181 / NCYC 3082 / Yp74L-3)</name>
    <name type="common">Yeast</name>
    <name type="synonym">Kazachstania naganishii</name>
    <dbReference type="NCBI Taxonomy" id="1071383"/>
    <lineage>
        <taxon>Eukaryota</taxon>
        <taxon>Fungi</taxon>
        <taxon>Dikarya</taxon>
        <taxon>Ascomycota</taxon>
        <taxon>Saccharomycotina</taxon>
        <taxon>Saccharomycetes</taxon>
        <taxon>Saccharomycetales</taxon>
        <taxon>Saccharomycetaceae</taxon>
        <taxon>Huiozyma</taxon>
    </lineage>
</organism>
<dbReference type="RefSeq" id="XP_022463969.1">
    <property type="nucleotide sequence ID" value="XM_022607366.1"/>
</dbReference>
<dbReference type="Proteomes" id="UP000006310">
    <property type="component" value="Chromosome 3"/>
</dbReference>
<sequence>MGPRRSTANRGIVGSSAVSFCMRSTVSRDASPALRSTAVRLSLRDCVQRGSHRGTSQTWVLTALGWSENIYKETRVAGCGSPTTLNDTQRSHNNISTRKKPAKKGQCLLLLPCFRFRNSARGLILKRDNSPLPAPVQKNTPAEGPRYVHLPLPSVDQRCQLPSIRNLDNSLEYTSQASGTRPGLPSPTSSFTRACESDEDASVTLPPLHFVSQVTLEQALPSTFADMYSPEILRENKLLPNGRPEFTSRDLEGWELNDLRSLLIVERLRPEWGNSIPLVESPHGPQFHIVLLPLVCAKSVIIDTLVSCDLYAEAKIDFQFRWDNAACIVAAAQRQHEQFRDGKYRDGVFYLAKHEWRNIIESYLLNIAIEAQCRSDFRKRCDEFKLWKLQNNPASGEHSSTALGESGEPLSQDEKDILWEQCQMQVLQRLGATG</sequence>
<dbReference type="EMBL" id="HE978316">
    <property type="protein sequence ID" value="CCK69723.1"/>
    <property type="molecule type" value="Genomic_DNA"/>
</dbReference>
<feature type="region of interest" description="Disordered" evidence="1">
    <location>
        <begin position="174"/>
        <end position="197"/>
    </location>
</feature>
<reference evidence="3" key="2">
    <citation type="submission" date="2012-08" db="EMBL/GenBank/DDBJ databases">
        <title>Genome sequence of Kazachstania naganishii.</title>
        <authorList>
            <person name="Gordon J.L."/>
            <person name="Armisen D."/>
            <person name="Proux-Wera E."/>
            <person name="OhEigeartaigh S.S."/>
            <person name="Byrne K.P."/>
            <person name="Wolfe K.H."/>
        </authorList>
    </citation>
    <scope>NUCLEOTIDE SEQUENCE [LARGE SCALE GENOMIC DNA]</scope>
    <source>
        <strain evidence="3">ATCC MYA-139 / BCRC 22969 / CBS 8797 / CCRC 22969 / KCTC 17520 / NBRC 10181 / NCYC 3082</strain>
    </source>
</reference>
<dbReference type="eggNOG" id="ENOG502QPKX">
    <property type="taxonomic scope" value="Eukaryota"/>
</dbReference>
<dbReference type="Pfam" id="PF17235">
    <property type="entry name" value="STD1"/>
    <property type="match status" value="1"/>
</dbReference>
<evidence type="ECO:0000313" key="3">
    <source>
        <dbReference type="Proteomes" id="UP000006310"/>
    </source>
</evidence>
<name>J7RJN4_HUIN7</name>
<evidence type="ECO:0000313" key="2">
    <source>
        <dbReference type="EMBL" id="CCK69723.1"/>
    </source>
</evidence>
<dbReference type="InterPro" id="IPR035189">
    <property type="entry name" value="Std1/Mth1"/>
</dbReference>
<dbReference type="GeneID" id="34525403"/>
<dbReference type="GO" id="GO:0007165">
    <property type="term" value="P:signal transduction"/>
    <property type="evidence" value="ECO:0007669"/>
    <property type="project" value="EnsemblFungi"/>
</dbReference>